<dbReference type="RefSeq" id="WP_336823943.1">
    <property type="nucleotide sequence ID" value="NZ_JBHTLT010000020.1"/>
</dbReference>
<evidence type="ECO:0000313" key="3">
    <source>
        <dbReference type="Proteomes" id="UP001597231"/>
    </source>
</evidence>
<protein>
    <submittedName>
        <fullName evidence="2">Uncharacterized protein</fullName>
    </submittedName>
</protein>
<feature type="region of interest" description="Disordered" evidence="1">
    <location>
        <begin position="1"/>
        <end position="20"/>
    </location>
</feature>
<proteinExistence type="predicted"/>
<sequence>MYPIEELSKDVNEENPPAVTNGFPEITLSYNAKTAEEVDKILKRAKKAGAILQKEPTENDWVAMEVILQTLMVIIGK</sequence>
<keyword evidence="3" id="KW-1185">Reference proteome</keyword>
<dbReference type="InterPro" id="IPR029068">
    <property type="entry name" value="Glyas_Bleomycin-R_OHBP_Dase"/>
</dbReference>
<accession>A0ABW3TU55</accession>
<evidence type="ECO:0000313" key="2">
    <source>
        <dbReference type="EMBL" id="MFD1204306.1"/>
    </source>
</evidence>
<feature type="compositionally biased region" description="Basic and acidic residues" evidence="1">
    <location>
        <begin position="1"/>
        <end position="12"/>
    </location>
</feature>
<dbReference type="Gene3D" id="3.10.180.10">
    <property type="entry name" value="2,3-Dihydroxybiphenyl 1,2-Dioxygenase, domain 1"/>
    <property type="match status" value="1"/>
</dbReference>
<dbReference type="EMBL" id="JBHTLT010000020">
    <property type="protein sequence ID" value="MFD1204306.1"/>
    <property type="molecule type" value="Genomic_DNA"/>
</dbReference>
<organism evidence="2 3">
    <name type="scientific">Sporosarcina contaminans</name>
    <dbReference type="NCBI Taxonomy" id="633403"/>
    <lineage>
        <taxon>Bacteria</taxon>
        <taxon>Bacillati</taxon>
        <taxon>Bacillota</taxon>
        <taxon>Bacilli</taxon>
        <taxon>Bacillales</taxon>
        <taxon>Caryophanaceae</taxon>
        <taxon>Sporosarcina</taxon>
    </lineage>
</organism>
<dbReference type="Proteomes" id="UP001597231">
    <property type="component" value="Unassembled WGS sequence"/>
</dbReference>
<gene>
    <name evidence="2" type="ORF">ACFQ38_04080</name>
</gene>
<comment type="caution">
    <text evidence="2">The sequence shown here is derived from an EMBL/GenBank/DDBJ whole genome shotgun (WGS) entry which is preliminary data.</text>
</comment>
<evidence type="ECO:0000256" key="1">
    <source>
        <dbReference type="SAM" id="MobiDB-lite"/>
    </source>
</evidence>
<name>A0ABW3TU55_9BACL</name>
<reference evidence="3" key="1">
    <citation type="journal article" date="2019" name="Int. J. Syst. Evol. Microbiol.">
        <title>The Global Catalogue of Microorganisms (GCM) 10K type strain sequencing project: providing services to taxonomists for standard genome sequencing and annotation.</title>
        <authorList>
            <consortium name="The Broad Institute Genomics Platform"/>
            <consortium name="The Broad Institute Genome Sequencing Center for Infectious Disease"/>
            <person name="Wu L."/>
            <person name="Ma J."/>
        </authorList>
    </citation>
    <scope>NUCLEOTIDE SEQUENCE [LARGE SCALE GENOMIC DNA]</scope>
    <source>
        <strain evidence="3">CCUG 53915</strain>
    </source>
</reference>